<evidence type="ECO:0000256" key="1">
    <source>
        <dbReference type="ARBA" id="ARBA00023015"/>
    </source>
</evidence>
<evidence type="ECO:0000256" key="3">
    <source>
        <dbReference type="ARBA" id="ARBA00023163"/>
    </source>
</evidence>
<reference evidence="5" key="2">
    <citation type="submission" date="2016-01" db="EMBL/GenBank/DDBJ databases">
        <authorList>
            <person name="Hong K.W."/>
        </authorList>
    </citation>
    <scope>NUCLEOTIDE SEQUENCE</scope>
    <source>
        <strain evidence="5">M40</strain>
    </source>
</reference>
<reference evidence="6 8" key="3">
    <citation type="submission" date="2017-04" db="EMBL/GenBank/DDBJ databases">
        <title>Kefir bacterial isolates.</title>
        <authorList>
            <person name="Kim Y."/>
            <person name="Blasche S."/>
            <person name="Patil K.R."/>
        </authorList>
    </citation>
    <scope>NUCLEOTIDE SEQUENCE [LARGE SCALE GENOMIC DNA]</scope>
    <source>
        <strain evidence="6 8">OG2</strain>
    </source>
</reference>
<dbReference type="Pfam" id="PF07729">
    <property type="entry name" value="FCD"/>
    <property type="match status" value="1"/>
</dbReference>
<sequence>MSTLLPDQPSLAMQARHALERTILAGDYLPGERLVEERLCAELGISRPPLREALKELAHTGLVEHIPRKGVRIMSITQHDVFEIATLRRDLERMALRLALPDLAPERVERCRAALREMERIAESGTEGDMVSAGFEFHFAVVGLAGHGRIESTYRAMAMQLQMCMALNNQARREIEDLDGNVARHARMLDVILTGDPEAIEAEFDDHGNLSFLIDVVDRLDGATPESDRWLEEVRSALPPAT</sequence>
<dbReference type="SMART" id="SM00895">
    <property type="entry name" value="FCD"/>
    <property type="match status" value="1"/>
</dbReference>
<dbReference type="SUPFAM" id="SSF46785">
    <property type="entry name" value="Winged helix' DNA-binding domain"/>
    <property type="match status" value="1"/>
</dbReference>
<keyword evidence="1" id="KW-0805">Transcription regulation</keyword>
<dbReference type="InterPro" id="IPR036388">
    <property type="entry name" value="WH-like_DNA-bd_sf"/>
</dbReference>
<name>A0A165EIC3_9MICO</name>
<dbReference type="Pfam" id="PF00392">
    <property type="entry name" value="GntR"/>
    <property type="match status" value="1"/>
</dbReference>
<feature type="domain" description="HTH gntR-type" evidence="4">
    <location>
        <begin position="9"/>
        <end position="76"/>
    </location>
</feature>
<dbReference type="Proteomes" id="UP000216867">
    <property type="component" value="Unassembled WGS sequence"/>
</dbReference>
<dbReference type="InterPro" id="IPR036390">
    <property type="entry name" value="WH_DNA-bd_sf"/>
</dbReference>
<protein>
    <submittedName>
        <fullName evidence="6">GntR family transcriptional regulator</fullName>
    </submittedName>
</protein>
<dbReference type="InterPro" id="IPR011711">
    <property type="entry name" value="GntR_C"/>
</dbReference>
<evidence type="ECO:0000313" key="7">
    <source>
        <dbReference type="Proteomes" id="UP000076612"/>
    </source>
</evidence>
<dbReference type="STRING" id="33889.AVW13_00110"/>
<dbReference type="SMART" id="SM00345">
    <property type="entry name" value="HTH_GNTR"/>
    <property type="match status" value="1"/>
</dbReference>
<dbReference type="RefSeq" id="WP_063248692.1">
    <property type="nucleotide sequence ID" value="NZ_CBDRLP010000002.1"/>
</dbReference>
<dbReference type="PANTHER" id="PTHR43537">
    <property type="entry name" value="TRANSCRIPTIONAL REGULATOR, GNTR FAMILY"/>
    <property type="match status" value="1"/>
</dbReference>
<dbReference type="CDD" id="cd07377">
    <property type="entry name" value="WHTH_GntR"/>
    <property type="match status" value="1"/>
</dbReference>
<dbReference type="InterPro" id="IPR000524">
    <property type="entry name" value="Tscrpt_reg_HTH_GntR"/>
</dbReference>
<evidence type="ECO:0000313" key="8">
    <source>
        <dbReference type="Proteomes" id="UP000216867"/>
    </source>
</evidence>
<dbReference type="SUPFAM" id="SSF48008">
    <property type="entry name" value="GntR ligand-binding domain-like"/>
    <property type="match status" value="1"/>
</dbReference>
<dbReference type="InterPro" id="IPR008920">
    <property type="entry name" value="TF_FadR/GntR_C"/>
</dbReference>
<proteinExistence type="predicted"/>
<comment type="caution">
    <text evidence="6">The sequence shown here is derived from an EMBL/GenBank/DDBJ whole genome shotgun (WGS) entry which is preliminary data.</text>
</comment>
<evidence type="ECO:0000313" key="6">
    <source>
        <dbReference type="EMBL" id="PAK97285.1"/>
    </source>
</evidence>
<dbReference type="Proteomes" id="UP000076612">
    <property type="component" value="Unassembled WGS sequence"/>
</dbReference>
<evidence type="ECO:0000313" key="5">
    <source>
        <dbReference type="EMBL" id="KZE24478.1"/>
    </source>
</evidence>
<dbReference type="AlphaFoldDB" id="A0A165EIC3"/>
<dbReference type="Gene3D" id="1.20.120.530">
    <property type="entry name" value="GntR ligand-binding domain-like"/>
    <property type="match status" value="1"/>
</dbReference>
<dbReference type="Gene3D" id="1.10.10.10">
    <property type="entry name" value="Winged helix-like DNA-binding domain superfamily/Winged helix DNA-binding domain"/>
    <property type="match status" value="1"/>
</dbReference>
<dbReference type="EMBL" id="NCWY01000001">
    <property type="protein sequence ID" value="PAK97285.1"/>
    <property type="molecule type" value="Genomic_DNA"/>
</dbReference>
<dbReference type="EMBL" id="LQQR01000001">
    <property type="protein sequence ID" value="KZE24478.1"/>
    <property type="molecule type" value="Genomic_DNA"/>
</dbReference>
<reference evidence="7" key="1">
    <citation type="submission" date="2016-01" db="EMBL/GenBank/DDBJ databases">
        <title>Draft genome of Chromobacterium sp. F49.</title>
        <authorList>
            <person name="Hong K.W."/>
        </authorList>
    </citation>
    <scope>NUCLEOTIDE SEQUENCE [LARGE SCALE GENOMIC DNA]</scope>
    <source>
        <strain evidence="7">M40</strain>
    </source>
</reference>
<gene>
    <name evidence="5" type="ORF">AVW13_00110</name>
    <name evidence="6" type="ORF">B8X04_01515</name>
</gene>
<dbReference type="GO" id="GO:0003700">
    <property type="term" value="F:DNA-binding transcription factor activity"/>
    <property type="evidence" value="ECO:0007669"/>
    <property type="project" value="InterPro"/>
</dbReference>
<keyword evidence="3" id="KW-0804">Transcription</keyword>
<organism evidence="6 8">
    <name type="scientific">Brevibacterium casei</name>
    <dbReference type="NCBI Taxonomy" id="33889"/>
    <lineage>
        <taxon>Bacteria</taxon>
        <taxon>Bacillati</taxon>
        <taxon>Actinomycetota</taxon>
        <taxon>Actinomycetes</taxon>
        <taxon>Micrococcales</taxon>
        <taxon>Brevibacteriaceae</taxon>
        <taxon>Brevibacterium</taxon>
    </lineage>
</organism>
<dbReference type="PROSITE" id="PS50949">
    <property type="entry name" value="HTH_GNTR"/>
    <property type="match status" value="1"/>
</dbReference>
<dbReference type="PANTHER" id="PTHR43537:SF45">
    <property type="entry name" value="GNTR FAMILY REGULATORY PROTEIN"/>
    <property type="match status" value="1"/>
</dbReference>
<evidence type="ECO:0000259" key="4">
    <source>
        <dbReference type="PROSITE" id="PS50949"/>
    </source>
</evidence>
<keyword evidence="2" id="KW-0238">DNA-binding</keyword>
<evidence type="ECO:0000256" key="2">
    <source>
        <dbReference type="ARBA" id="ARBA00023125"/>
    </source>
</evidence>
<accession>A0A165EIC3</accession>
<dbReference type="GO" id="GO:0003677">
    <property type="term" value="F:DNA binding"/>
    <property type="evidence" value="ECO:0007669"/>
    <property type="project" value="UniProtKB-KW"/>
</dbReference>